<sequence>MAKVQIKSTAITRAGYEYQDLAGIEVLIRHYRDPELYAWVQIEADDTNYRALDDIVAARKDGAYEFVQVKFTVDSDRYGLDWNWLLSKTKNGTSMLEKWAKSLARVAAMGPIHSAGLKTNRIPSAEFAKCLNGSRVDIDLLPKEIREPVETACGGAAEATERLGRKLAFFVRLRIWDREEDYGVYAESERTHFVFD</sequence>
<protein>
    <submittedName>
        <fullName evidence="1">Uncharacterized protein</fullName>
    </submittedName>
</protein>
<reference evidence="1 2" key="1">
    <citation type="submission" date="2009-10" db="EMBL/GenBank/DDBJ databases">
        <title>Complete genome sequence of Nitrosococcus halophilus Nc4, a salt-adapted, aerobic obligate ammonia-oxidizing sulfur purple bacterium.</title>
        <authorList>
            <consortium name="US DOE Joint Genome Institute"/>
            <person name="Campbell M.A."/>
            <person name="Malfatti S.A."/>
            <person name="Chain P.S.G."/>
            <person name="Heidelberg J.F."/>
            <person name="Ward N.L."/>
            <person name="Ward B.B."/>
            <person name="Klotz M.G."/>
        </authorList>
    </citation>
    <scope>NUCLEOTIDE SEQUENCE [LARGE SCALE GENOMIC DNA]</scope>
    <source>
        <strain evidence="2">Nc4</strain>
        <plasmid evidence="2">Plasmid pNHAL01</plasmid>
    </source>
</reference>
<dbReference type="OrthoDB" id="8430782at2"/>
<keyword evidence="2" id="KW-1185">Reference proteome</keyword>
<accession>D5C5H5</accession>
<proteinExistence type="predicted"/>
<gene>
    <name evidence="1" type="ORF">Nhal_4021</name>
</gene>
<dbReference type="AlphaFoldDB" id="D5C5H5"/>
<keyword evidence="1" id="KW-0614">Plasmid</keyword>
<dbReference type="eggNOG" id="COG1674">
    <property type="taxonomic scope" value="Bacteria"/>
</dbReference>
<dbReference type="RefSeq" id="WP_013028131.1">
    <property type="nucleotide sequence ID" value="NC_013958.1"/>
</dbReference>
<name>D5C5H5_NITHN</name>
<evidence type="ECO:0000313" key="2">
    <source>
        <dbReference type="Proteomes" id="UP000001844"/>
    </source>
</evidence>
<dbReference type="HOGENOM" id="CLU_1388956_0_0_6"/>
<geneLocation type="plasmid" evidence="1 2">
    <name>pNHAL01</name>
</geneLocation>
<evidence type="ECO:0000313" key="1">
    <source>
        <dbReference type="EMBL" id="ADE17029.1"/>
    </source>
</evidence>
<dbReference type="Proteomes" id="UP000001844">
    <property type="component" value="Plasmid pNHAL01"/>
</dbReference>
<dbReference type="EMBL" id="CP001799">
    <property type="protein sequence ID" value="ADE17029.1"/>
    <property type="molecule type" value="Genomic_DNA"/>
</dbReference>
<organism evidence="1 2">
    <name type="scientific">Nitrosococcus halophilus (strain Nc4)</name>
    <dbReference type="NCBI Taxonomy" id="472759"/>
    <lineage>
        <taxon>Bacteria</taxon>
        <taxon>Pseudomonadati</taxon>
        <taxon>Pseudomonadota</taxon>
        <taxon>Gammaproteobacteria</taxon>
        <taxon>Chromatiales</taxon>
        <taxon>Chromatiaceae</taxon>
        <taxon>Nitrosococcus</taxon>
    </lineage>
</organism>
<dbReference type="KEGG" id="nhl:Nhal_4021"/>